<evidence type="ECO:0000313" key="4">
    <source>
        <dbReference type="Proteomes" id="UP000492820"/>
    </source>
</evidence>
<keyword evidence="2" id="KW-0812">Transmembrane</keyword>
<keyword evidence="2" id="KW-1133">Transmembrane helix</keyword>
<feature type="transmembrane region" description="Helical" evidence="2">
    <location>
        <begin position="512"/>
        <end position="533"/>
    </location>
</feature>
<evidence type="ECO:0000313" key="5">
    <source>
        <dbReference type="WBParaSite" id="EgrG_000614800"/>
    </source>
</evidence>
<feature type="transmembrane region" description="Helical" evidence="2">
    <location>
        <begin position="436"/>
        <end position="455"/>
    </location>
</feature>
<feature type="transmembrane region" description="Helical" evidence="2">
    <location>
        <begin position="163"/>
        <end position="193"/>
    </location>
</feature>
<reference evidence="5" key="3">
    <citation type="submission" date="2020-10" db="UniProtKB">
        <authorList>
            <consortium name="WormBaseParasite"/>
        </authorList>
    </citation>
    <scope>IDENTIFICATION</scope>
</reference>
<feature type="transmembrane region" description="Helical" evidence="2">
    <location>
        <begin position="227"/>
        <end position="246"/>
    </location>
</feature>
<dbReference type="OrthoDB" id="6239089at2759"/>
<reference evidence="3" key="2">
    <citation type="submission" date="2014-06" db="EMBL/GenBank/DDBJ databases">
        <authorList>
            <person name="Aslett M."/>
        </authorList>
    </citation>
    <scope>NUCLEOTIDE SEQUENCE</scope>
</reference>
<proteinExistence type="predicted"/>
<dbReference type="EMBL" id="LK028578">
    <property type="protein sequence ID" value="CDS18370.1"/>
    <property type="molecule type" value="Genomic_DNA"/>
</dbReference>
<accession>A0A068WL83</accession>
<evidence type="ECO:0000313" key="3">
    <source>
        <dbReference type="EMBL" id="CDS18370.1"/>
    </source>
</evidence>
<dbReference type="AlphaFoldDB" id="A0A068WL83"/>
<feature type="transmembrane region" description="Helical" evidence="2">
    <location>
        <begin position="397"/>
        <end position="415"/>
    </location>
</feature>
<feature type="transmembrane region" description="Helical" evidence="2">
    <location>
        <begin position="258"/>
        <end position="275"/>
    </location>
</feature>
<dbReference type="WBParaSite" id="EgrG_000614800">
    <property type="protein sequence ID" value="EgrG_000614800"/>
    <property type="gene ID" value="EgrG_000614800"/>
</dbReference>
<feature type="region of interest" description="Disordered" evidence="1">
    <location>
        <begin position="548"/>
        <end position="569"/>
    </location>
</feature>
<protein>
    <submittedName>
        <fullName evidence="3 5">Uncharacterized protein</fullName>
    </submittedName>
</protein>
<name>A0A068WL83_ECHGR</name>
<organism evidence="3">
    <name type="scientific">Echinococcus granulosus</name>
    <name type="common">Hydatid tapeworm</name>
    <dbReference type="NCBI Taxonomy" id="6210"/>
    <lineage>
        <taxon>Eukaryota</taxon>
        <taxon>Metazoa</taxon>
        <taxon>Spiralia</taxon>
        <taxon>Lophotrochozoa</taxon>
        <taxon>Platyhelminthes</taxon>
        <taxon>Cestoda</taxon>
        <taxon>Eucestoda</taxon>
        <taxon>Cyclophyllidea</taxon>
        <taxon>Taeniidae</taxon>
        <taxon>Echinococcus</taxon>
        <taxon>Echinococcus granulosus group</taxon>
    </lineage>
</organism>
<feature type="transmembrane region" description="Helical" evidence="2">
    <location>
        <begin position="86"/>
        <end position="106"/>
    </location>
</feature>
<dbReference type="Proteomes" id="UP000492820">
    <property type="component" value="Unassembled WGS sequence"/>
</dbReference>
<feature type="transmembrane region" description="Helical" evidence="2">
    <location>
        <begin position="6"/>
        <end position="26"/>
    </location>
</feature>
<sequence>MLLVTIVIASVPIAATLLFICLSLLFSRQLKKKRWATDPPDVQVVQFLEGASAIWRNPLFLGVASAKSFAPSPFAEYLYYGDLLSWGLFLTRLVALAICVALWSWLYRLGYESVGHYLKHRYRNRFLVGLYNVNLLIGTIYIYKSGVNPIVYAFIEFYKTNNYVSLAFLCFLGVTSFGGFNVTMFAVIIHCLLEVLGQTLVSMSISSISNITQGFISTPIAPCFVNLGVAEFLPLLSHLITILPVYQILRKASSLKKLRASVVICATVLFYDQFWSMLLASKVKEVGIYNSKVESGVDDRSSLWIRSFLGGVNVTSERKMDQEVTTWSPPTPMTGLDFDYGFWDFPSAGAVVLFWTLLGHLNMFTALQLHIITVHAIQHCIPTWLRDVVASSVSEFRLFYICVRFFFSIIVMMLIEEGVYELVHPEYKGIIVHTPLLESTLTIAVCVVTVTGWMVRSVGPVLMSVQVVVEIVGMHFLEQILTRDFQETDFVTGEMIWREGRAQDQRHICSAAWLPSLVTFVLLLVALSTLICCHPRHSIILRDSLGRGKSSIEEAEENGESSESSEEIE</sequence>
<feature type="compositionally biased region" description="Acidic residues" evidence="1">
    <location>
        <begin position="553"/>
        <end position="569"/>
    </location>
</feature>
<evidence type="ECO:0000256" key="1">
    <source>
        <dbReference type="SAM" id="MobiDB-lite"/>
    </source>
</evidence>
<feature type="transmembrane region" description="Helical" evidence="2">
    <location>
        <begin position="126"/>
        <end position="143"/>
    </location>
</feature>
<reference evidence="3 4" key="1">
    <citation type="journal article" date="2013" name="Nature">
        <title>The genomes of four tapeworm species reveal adaptations to parasitism.</title>
        <authorList>
            <person name="Tsai I.J."/>
            <person name="Zarowiecki M."/>
            <person name="Holroyd N."/>
            <person name="Garciarrubio A."/>
            <person name="Sanchez-Flores A."/>
            <person name="Brooks K.L."/>
            <person name="Tracey A."/>
            <person name="Bobes R.J."/>
            <person name="Fragoso G."/>
            <person name="Sciutto E."/>
            <person name="Aslett M."/>
            <person name="Beasley H."/>
            <person name="Bennett H.M."/>
            <person name="Cai J."/>
            <person name="Camicia F."/>
            <person name="Clark R."/>
            <person name="Cucher M."/>
            <person name="De Silva N."/>
            <person name="Day T.A."/>
            <person name="Deplazes P."/>
            <person name="Estrada K."/>
            <person name="Fernandez C."/>
            <person name="Holland P.W."/>
            <person name="Hou J."/>
            <person name="Hu S."/>
            <person name="Huckvale T."/>
            <person name="Hung S.S."/>
            <person name="Kamenetzky L."/>
            <person name="Keane J.A."/>
            <person name="Kiss F."/>
            <person name="Koziol U."/>
            <person name="Lambert O."/>
            <person name="Liu K."/>
            <person name="Luo X."/>
            <person name="Luo Y."/>
            <person name="Macchiaroli N."/>
            <person name="Nichol S."/>
            <person name="Paps J."/>
            <person name="Parkinson J."/>
            <person name="Pouchkina-Stantcheva N."/>
            <person name="Riddiford N."/>
            <person name="Rosenzvit M."/>
            <person name="Salinas G."/>
            <person name="Wasmuth J.D."/>
            <person name="Zamanian M."/>
            <person name="Zheng Y."/>
            <person name="Cai X."/>
            <person name="Soberon X."/>
            <person name="Olson P.D."/>
            <person name="Laclette J.P."/>
            <person name="Brehm K."/>
            <person name="Berriman M."/>
            <person name="Garciarrubio A."/>
            <person name="Bobes R.J."/>
            <person name="Fragoso G."/>
            <person name="Sanchez-Flores A."/>
            <person name="Estrada K."/>
            <person name="Cevallos M.A."/>
            <person name="Morett E."/>
            <person name="Gonzalez V."/>
            <person name="Portillo T."/>
            <person name="Ochoa-Leyva A."/>
            <person name="Jose M.V."/>
            <person name="Sciutto E."/>
            <person name="Landa A."/>
            <person name="Jimenez L."/>
            <person name="Valdes V."/>
            <person name="Carrero J.C."/>
            <person name="Larralde C."/>
            <person name="Morales-Montor J."/>
            <person name="Limon-Lason J."/>
            <person name="Soberon X."/>
            <person name="Laclette J.P."/>
        </authorList>
    </citation>
    <scope>NUCLEOTIDE SEQUENCE [LARGE SCALE GENOMIC DNA]</scope>
</reference>
<gene>
    <name evidence="5" type="primary">EGR_03354</name>
    <name evidence="3" type="ORF">EgrG_000614800</name>
</gene>
<evidence type="ECO:0000256" key="2">
    <source>
        <dbReference type="SAM" id="Phobius"/>
    </source>
</evidence>
<keyword evidence="2" id="KW-0472">Membrane</keyword>